<evidence type="ECO:0000313" key="2">
    <source>
        <dbReference type="EMBL" id="KAF5661029.1"/>
    </source>
</evidence>
<proteinExistence type="predicted"/>
<organism evidence="2 3">
    <name type="scientific">Fusarium heterosporum</name>
    <dbReference type="NCBI Taxonomy" id="42747"/>
    <lineage>
        <taxon>Eukaryota</taxon>
        <taxon>Fungi</taxon>
        <taxon>Dikarya</taxon>
        <taxon>Ascomycota</taxon>
        <taxon>Pezizomycotina</taxon>
        <taxon>Sordariomycetes</taxon>
        <taxon>Hypocreomycetidae</taxon>
        <taxon>Hypocreales</taxon>
        <taxon>Nectriaceae</taxon>
        <taxon>Fusarium</taxon>
        <taxon>Fusarium heterosporum species complex</taxon>
    </lineage>
</organism>
<evidence type="ECO:0000313" key="3">
    <source>
        <dbReference type="Proteomes" id="UP000567885"/>
    </source>
</evidence>
<dbReference type="EMBL" id="JAAGWQ010000186">
    <property type="protein sequence ID" value="KAF5661029.1"/>
    <property type="molecule type" value="Genomic_DNA"/>
</dbReference>
<comment type="caution">
    <text evidence="2">The sequence shown here is derived from an EMBL/GenBank/DDBJ whole genome shotgun (WGS) entry which is preliminary data.</text>
</comment>
<reference evidence="2 3" key="1">
    <citation type="submission" date="2020-05" db="EMBL/GenBank/DDBJ databases">
        <title>Identification and distribution of gene clusters putatively required for synthesis of sphingolipid metabolism inhibitors in phylogenetically diverse species of the filamentous fungus Fusarium.</title>
        <authorList>
            <person name="Kim H.-S."/>
            <person name="Busman M."/>
            <person name="Brown D.W."/>
            <person name="Divon H."/>
            <person name="Uhlig S."/>
            <person name="Proctor R.H."/>
        </authorList>
    </citation>
    <scope>NUCLEOTIDE SEQUENCE [LARGE SCALE GENOMIC DNA]</scope>
    <source>
        <strain evidence="2 3">NRRL 20693</strain>
    </source>
</reference>
<keyword evidence="3" id="KW-1185">Reference proteome</keyword>
<sequence length="329" mass="37011">MIRNRRRSVPARTGAPLSPPPSQNSSNRPTAITTPGILPAVSCSPVPSPSDNAKDERTKLLKQAEALANMNFELSLRAVSSLANRLEQDVRMLVLRTADDQEFRRRNEERMTKMMQEIQAVKAHMVQFEGNEPATRADIARLQQEINNTTLGWNKQLEDAKAKVDDISRRVHQGPDTIVVGTKEPEPDTPLTSGVETRAMRRARVQLNSNDQKQQGSPKSSDPESRITDAINSTKRWNREHKVTKMTDNQFIIGYFKKQGQRDPELAKILQQELQKRASKACKAKARKTKASQNLEKLCRNVSWQDVIDTATEILVVNKSQTSRILGQG</sequence>
<protein>
    <submittedName>
        <fullName evidence="2">Uncharacterized protein</fullName>
    </submittedName>
</protein>
<feature type="region of interest" description="Disordered" evidence="1">
    <location>
        <begin position="169"/>
        <end position="236"/>
    </location>
</feature>
<dbReference type="OrthoDB" id="5040307at2759"/>
<gene>
    <name evidence="2" type="ORF">FHETE_8694</name>
</gene>
<name>A0A8H5SW30_FUSHE</name>
<evidence type="ECO:0000256" key="1">
    <source>
        <dbReference type="SAM" id="MobiDB-lite"/>
    </source>
</evidence>
<dbReference type="AlphaFoldDB" id="A0A8H5SW30"/>
<accession>A0A8H5SW30</accession>
<feature type="compositionally biased region" description="Polar residues" evidence="1">
    <location>
        <begin position="206"/>
        <end position="220"/>
    </location>
</feature>
<dbReference type="Proteomes" id="UP000567885">
    <property type="component" value="Unassembled WGS sequence"/>
</dbReference>
<feature type="region of interest" description="Disordered" evidence="1">
    <location>
        <begin position="1"/>
        <end position="55"/>
    </location>
</feature>